<feature type="compositionally biased region" description="Acidic residues" evidence="1">
    <location>
        <begin position="142"/>
        <end position="176"/>
    </location>
</feature>
<dbReference type="Proteomes" id="UP000662931">
    <property type="component" value="Chromosome 3"/>
</dbReference>
<dbReference type="OrthoDB" id="270602at2759"/>
<dbReference type="SMART" id="SM00594">
    <property type="entry name" value="UAS"/>
    <property type="match status" value="1"/>
</dbReference>
<feature type="compositionally biased region" description="Basic residues" evidence="1">
    <location>
        <begin position="198"/>
        <end position="209"/>
    </location>
</feature>
<proteinExistence type="predicted"/>
<dbReference type="Gene3D" id="3.10.20.90">
    <property type="entry name" value="Phosphatidylinositol 3-kinase Catalytic Subunit, Chain A, domain 1"/>
    <property type="match status" value="1"/>
</dbReference>
<sequence length="513" mass="58465">MDFESLIPTFLEITSTQDAQVASSYLEMSGGNLDTAVNLYFESGGVGTSDRNGTVSGSISGPGSGSERTPVESDEEIARKLQQQLYQEGNPNGDEGVRRPIQPVHEQLLSQYNYGLGANDRSVNPVERMFGSARRGIFNQAEVEEEEGSRDDSYGDEDNDNDNDNDAETPDYEYEEIPSSSDNETALTDEVVDLTGERRRRPRRRRRSSSYRTSTQKRLAKMFRPPWDIIDKLDFDSAKKKARAEKKWVLVNIQDVTDFRCQCLNRDFWSSNQIKDLVRENFVFLQYQHDSANGEMYRNLYPFSEYPHISIIDPWTGERLKMWSANPEIHKFIEQVVDFMTRFSLDKNTLNPVVQHKQKLNLDKLSEEKQIDLALKESLSEANEINDVDEVVILEGTSQKSPMVVSEPATYTEKLAQIKATDVPDPEGDAKQITRIQIRSGMDGKRIVKKFALIDPVETVFEYTKFAFKDSLLGKPFTLKMQRKNLFDNLHETILDAGLKNASILLDVEGEEE</sequence>
<feature type="region of interest" description="Disordered" evidence="1">
    <location>
        <begin position="45"/>
        <end position="74"/>
    </location>
</feature>
<dbReference type="CDD" id="cd02958">
    <property type="entry name" value="UAS"/>
    <property type="match status" value="1"/>
</dbReference>
<dbReference type="SUPFAM" id="SSF46934">
    <property type="entry name" value="UBA-like"/>
    <property type="match status" value="1"/>
</dbReference>
<dbReference type="PROSITE" id="PS50033">
    <property type="entry name" value="UBX"/>
    <property type="match status" value="1"/>
</dbReference>
<dbReference type="Pfam" id="PF13899">
    <property type="entry name" value="Thioredoxin_7"/>
    <property type="match status" value="1"/>
</dbReference>
<protein>
    <recommendedName>
        <fullName evidence="2">UBX domain-containing protein</fullName>
    </recommendedName>
</protein>
<dbReference type="AlphaFoldDB" id="A0A875S645"/>
<keyword evidence="4" id="KW-1185">Reference proteome</keyword>
<organism evidence="3 4">
    <name type="scientific">Eeniella nana</name>
    <name type="common">Yeast</name>
    <name type="synonym">Brettanomyces nanus</name>
    <dbReference type="NCBI Taxonomy" id="13502"/>
    <lineage>
        <taxon>Eukaryota</taxon>
        <taxon>Fungi</taxon>
        <taxon>Dikarya</taxon>
        <taxon>Ascomycota</taxon>
        <taxon>Saccharomycotina</taxon>
        <taxon>Pichiomycetes</taxon>
        <taxon>Pichiales</taxon>
        <taxon>Pichiaceae</taxon>
        <taxon>Brettanomyces</taxon>
    </lineage>
</organism>
<name>A0A875S645_EENNA</name>
<dbReference type="SUPFAM" id="SSF52833">
    <property type="entry name" value="Thioredoxin-like"/>
    <property type="match status" value="1"/>
</dbReference>
<dbReference type="GO" id="GO:0043161">
    <property type="term" value="P:proteasome-mediated ubiquitin-dependent protein catabolic process"/>
    <property type="evidence" value="ECO:0007669"/>
    <property type="project" value="TreeGrafter"/>
</dbReference>
<dbReference type="InterPro" id="IPR006577">
    <property type="entry name" value="UAS"/>
</dbReference>
<dbReference type="SMART" id="SM00166">
    <property type="entry name" value="UBX"/>
    <property type="match status" value="1"/>
</dbReference>
<dbReference type="KEGG" id="bnn:FOA43_003167"/>
<accession>A0A875S645</accession>
<dbReference type="InterPro" id="IPR029071">
    <property type="entry name" value="Ubiquitin-like_domsf"/>
</dbReference>
<evidence type="ECO:0000256" key="1">
    <source>
        <dbReference type="SAM" id="MobiDB-lite"/>
    </source>
</evidence>
<dbReference type="EMBL" id="CP064814">
    <property type="protein sequence ID" value="QPG75805.1"/>
    <property type="molecule type" value="Genomic_DNA"/>
</dbReference>
<dbReference type="Gene3D" id="3.40.30.10">
    <property type="entry name" value="Glutaredoxin"/>
    <property type="match status" value="1"/>
</dbReference>
<evidence type="ECO:0000259" key="2">
    <source>
        <dbReference type="PROSITE" id="PS50033"/>
    </source>
</evidence>
<dbReference type="InterPro" id="IPR009060">
    <property type="entry name" value="UBA-like_sf"/>
</dbReference>
<dbReference type="PANTHER" id="PTHR23322">
    <property type="entry name" value="FAS-ASSOCIATED PROTEIN"/>
    <property type="match status" value="1"/>
</dbReference>
<dbReference type="InterPro" id="IPR050730">
    <property type="entry name" value="UBX_domain-protein"/>
</dbReference>
<dbReference type="GO" id="GO:0005634">
    <property type="term" value="C:nucleus"/>
    <property type="evidence" value="ECO:0007669"/>
    <property type="project" value="TreeGrafter"/>
</dbReference>
<evidence type="ECO:0000313" key="4">
    <source>
        <dbReference type="Proteomes" id="UP000662931"/>
    </source>
</evidence>
<dbReference type="GO" id="GO:0043130">
    <property type="term" value="F:ubiquitin binding"/>
    <property type="evidence" value="ECO:0007669"/>
    <property type="project" value="TreeGrafter"/>
</dbReference>
<dbReference type="Pfam" id="PF14555">
    <property type="entry name" value="UBA_4"/>
    <property type="match status" value="1"/>
</dbReference>
<evidence type="ECO:0000313" key="3">
    <source>
        <dbReference type="EMBL" id="QPG75805.1"/>
    </source>
</evidence>
<dbReference type="InterPro" id="IPR001012">
    <property type="entry name" value="UBX_dom"/>
</dbReference>
<feature type="region of interest" description="Disordered" evidence="1">
    <location>
        <begin position="137"/>
        <end position="217"/>
    </location>
</feature>
<feature type="domain" description="UBX" evidence="2">
    <location>
        <begin position="443"/>
        <end position="507"/>
    </location>
</feature>
<dbReference type="RefSeq" id="XP_038779370.1">
    <property type="nucleotide sequence ID" value="XM_038923442.1"/>
</dbReference>
<dbReference type="InterPro" id="IPR036249">
    <property type="entry name" value="Thioredoxin-like_sf"/>
</dbReference>
<dbReference type="GeneID" id="62196568"/>
<dbReference type="InterPro" id="IPR003903">
    <property type="entry name" value="UIM_dom"/>
</dbReference>
<gene>
    <name evidence="3" type="ORF">FOA43_003167</name>
</gene>
<dbReference type="Pfam" id="PF00789">
    <property type="entry name" value="UBX"/>
    <property type="match status" value="1"/>
</dbReference>
<dbReference type="PANTHER" id="PTHR23322:SF6">
    <property type="entry name" value="UBX DOMAIN-CONTAINING PROTEIN 7"/>
    <property type="match status" value="1"/>
</dbReference>
<dbReference type="PROSITE" id="PS50330">
    <property type="entry name" value="UIM"/>
    <property type="match status" value="1"/>
</dbReference>
<reference evidence="3" key="1">
    <citation type="submission" date="2020-10" db="EMBL/GenBank/DDBJ databases">
        <authorList>
            <person name="Roach M.J.R."/>
        </authorList>
    </citation>
    <scope>NUCLEOTIDE SEQUENCE</scope>
    <source>
        <strain evidence="3">CBS 1945</strain>
    </source>
</reference>
<dbReference type="Gene3D" id="1.10.8.10">
    <property type="entry name" value="DNA helicase RuvA subunit, C-terminal domain"/>
    <property type="match status" value="1"/>
</dbReference>
<dbReference type="SUPFAM" id="SSF54236">
    <property type="entry name" value="Ubiquitin-like"/>
    <property type="match status" value="1"/>
</dbReference>